<dbReference type="NCBIfam" id="NF006054">
    <property type="entry name" value="PRK08202.1"/>
    <property type="match status" value="1"/>
</dbReference>
<dbReference type="EC" id="2.4.2.1" evidence="7"/>
<proteinExistence type="inferred from homology"/>
<dbReference type="RefSeq" id="WP_188859106.1">
    <property type="nucleotide sequence ID" value="NZ_BMOS01000035.1"/>
</dbReference>
<evidence type="ECO:0000256" key="3">
    <source>
        <dbReference type="ARBA" id="ARBA00006751"/>
    </source>
</evidence>
<sequence>MHKTEDIQQAKDYILSKTDLIPEIGIILGSGLGSLADEIEDAVAIPYEDIPHFTKADAIGGHSNELVIGKFEGKNIVAMRGRYHYYEGFSLDEVTFPVRVIKALGADNLIITNSCGAVNTDFSPGELMLITDHINLVGTNPLIGRNNDDLGTRFPDVSEVYNRGLRNLALQVAEKNDITLRQGVYGWWSGPVYETPAEIRMIRTLGGDAIGMSTVPEATVAIHSGMKVLGISCLTNMACGILDQPLSHEEVVEVAGKSRATFVHLVRNVIKEM</sequence>
<keyword evidence="5 7" id="KW-0808">Transferase</keyword>
<organism evidence="9 10">
    <name type="scientific">Oceanobacillus indicireducens</name>
    <dbReference type="NCBI Taxonomy" id="1004261"/>
    <lineage>
        <taxon>Bacteria</taxon>
        <taxon>Bacillati</taxon>
        <taxon>Bacillota</taxon>
        <taxon>Bacilli</taxon>
        <taxon>Bacillales</taxon>
        <taxon>Bacillaceae</taxon>
        <taxon>Oceanobacillus</taxon>
    </lineage>
</organism>
<dbReference type="Proteomes" id="UP000624041">
    <property type="component" value="Unassembled WGS sequence"/>
</dbReference>
<keyword evidence="10" id="KW-1185">Reference proteome</keyword>
<dbReference type="GO" id="GO:0009116">
    <property type="term" value="P:nucleoside metabolic process"/>
    <property type="evidence" value="ECO:0007669"/>
    <property type="project" value="InterPro"/>
</dbReference>
<dbReference type="Gene3D" id="3.40.50.1580">
    <property type="entry name" value="Nucleoside phosphorylase domain"/>
    <property type="match status" value="1"/>
</dbReference>
<dbReference type="InterPro" id="IPR011270">
    <property type="entry name" value="Pur_Nuc_Pase_Ino/Guo-sp"/>
</dbReference>
<evidence type="ECO:0000256" key="2">
    <source>
        <dbReference type="ARBA" id="ARBA00005058"/>
    </source>
</evidence>
<evidence type="ECO:0000256" key="1">
    <source>
        <dbReference type="ARBA" id="ARBA00002678"/>
    </source>
</evidence>
<accession>A0A917Y3S2</accession>
<dbReference type="PIRSF" id="PIRSF000477">
    <property type="entry name" value="PurNPase"/>
    <property type="match status" value="1"/>
</dbReference>
<dbReference type="InterPro" id="IPR000845">
    <property type="entry name" value="Nucleoside_phosphorylase_d"/>
</dbReference>
<evidence type="ECO:0000313" key="10">
    <source>
        <dbReference type="Proteomes" id="UP000624041"/>
    </source>
</evidence>
<dbReference type="NCBIfam" id="TIGR01700">
    <property type="entry name" value="PNPH"/>
    <property type="match status" value="1"/>
</dbReference>
<evidence type="ECO:0000259" key="8">
    <source>
        <dbReference type="Pfam" id="PF01048"/>
    </source>
</evidence>
<dbReference type="PANTHER" id="PTHR11904:SF9">
    <property type="entry name" value="PURINE NUCLEOSIDE PHOSPHORYLASE-RELATED"/>
    <property type="match status" value="1"/>
</dbReference>
<dbReference type="InterPro" id="IPR035994">
    <property type="entry name" value="Nucleoside_phosphorylase_sf"/>
</dbReference>
<dbReference type="AlphaFoldDB" id="A0A917Y3S2"/>
<dbReference type="NCBIfam" id="TIGR01697">
    <property type="entry name" value="PNPH-PUNA-XAPA"/>
    <property type="match status" value="1"/>
</dbReference>
<evidence type="ECO:0000256" key="6">
    <source>
        <dbReference type="ARBA" id="ARBA00048556"/>
    </source>
</evidence>
<dbReference type="InterPro" id="IPR011268">
    <property type="entry name" value="Purine_phosphorylase"/>
</dbReference>
<protein>
    <recommendedName>
        <fullName evidence="7">Purine nucleoside phosphorylase</fullName>
        <ecNumber evidence="7">2.4.2.1</ecNumber>
    </recommendedName>
    <alternativeName>
        <fullName evidence="7">Inosine-guanosine phosphorylase</fullName>
    </alternativeName>
</protein>
<dbReference type="Pfam" id="PF01048">
    <property type="entry name" value="PNP_UDP_1"/>
    <property type="match status" value="1"/>
</dbReference>
<gene>
    <name evidence="9" type="primary">deoD</name>
    <name evidence="9" type="ORF">GCM10007971_33950</name>
</gene>
<dbReference type="PANTHER" id="PTHR11904">
    <property type="entry name" value="METHYLTHIOADENOSINE/PURINE NUCLEOSIDE PHOSPHORYLASE"/>
    <property type="match status" value="1"/>
</dbReference>
<reference evidence="9" key="2">
    <citation type="submission" date="2020-09" db="EMBL/GenBank/DDBJ databases">
        <authorList>
            <person name="Sun Q."/>
            <person name="Ohkuma M."/>
        </authorList>
    </citation>
    <scope>NUCLEOTIDE SEQUENCE</scope>
    <source>
        <strain evidence="9">JCM 17251</strain>
    </source>
</reference>
<comment type="catalytic activity">
    <reaction evidence="6">
        <text>a purine 2'-deoxy-D-ribonucleoside + phosphate = a purine nucleobase + 2-deoxy-alpha-D-ribose 1-phosphate</text>
        <dbReference type="Rhea" id="RHEA:36431"/>
        <dbReference type="ChEBI" id="CHEBI:26386"/>
        <dbReference type="ChEBI" id="CHEBI:43474"/>
        <dbReference type="ChEBI" id="CHEBI:57259"/>
        <dbReference type="ChEBI" id="CHEBI:142361"/>
        <dbReference type="EC" id="2.4.2.1"/>
    </reaction>
</comment>
<evidence type="ECO:0000256" key="7">
    <source>
        <dbReference type="PIRNR" id="PIRNR000477"/>
    </source>
</evidence>
<dbReference type="CDD" id="cd09009">
    <property type="entry name" value="PNP-EcPNPII_like"/>
    <property type="match status" value="1"/>
</dbReference>
<dbReference type="EMBL" id="BMOS01000035">
    <property type="protein sequence ID" value="GGN65259.1"/>
    <property type="molecule type" value="Genomic_DNA"/>
</dbReference>
<comment type="pathway">
    <text evidence="2 7">Purine metabolism; purine nucleoside salvage.</text>
</comment>
<comment type="similarity">
    <text evidence="3 7">Belongs to the PNP/MTAP phosphorylase family.</text>
</comment>
<dbReference type="GO" id="GO:0004731">
    <property type="term" value="F:purine-nucleoside phosphorylase activity"/>
    <property type="evidence" value="ECO:0007669"/>
    <property type="project" value="UniProtKB-EC"/>
</dbReference>
<reference evidence="9" key="1">
    <citation type="journal article" date="2014" name="Int. J. Syst. Evol. Microbiol.">
        <title>Complete genome sequence of Corynebacterium casei LMG S-19264T (=DSM 44701T), isolated from a smear-ripened cheese.</title>
        <authorList>
            <consortium name="US DOE Joint Genome Institute (JGI-PGF)"/>
            <person name="Walter F."/>
            <person name="Albersmeier A."/>
            <person name="Kalinowski J."/>
            <person name="Ruckert C."/>
        </authorList>
    </citation>
    <scope>NUCLEOTIDE SEQUENCE</scope>
    <source>
        <strain evidence="9">JCM 17251</strain>
    </source>
</reference>
<feature type="domain" description="Nucleoside phosphorylase" evidence="8">
    <location>
        <begin position="23"/>
        <end position="271"/>
    </location>
</feature>
<name>A0A917Y3S2_9BACI</name>
<evidence type="ECO:0000313" key="9">
    <source>
        <dbReference type="EMBL" id="GGN65259.1"/>
    </source>
</evidence>
<comment type="caution">
    <text evidence="9">The sequence shown here is derived from an EMBL/GenBank/DDBJ whole genome shotgun (WGS) entry which is preliminary data.</text>
</comment>
<evidence type="ECO:0000256" key="5">
    <source>
        <dbReference type="ARBA" id="ARBA00022679"/>
    </source>
</evidence>
<dbReference type="GO" id="GO:0005737">
    <property type="term" value="C:cytoplasm"/>
    <property type="evidence" value="ECO:0007669"/>
    <property type="project" value="TreeGrafter"/>
</dbReference>
<keyword evidence="4 7" id="KW-0328">Glycosyltransferase</keyword>
<dbReference type="SUPFAM" id="SSF53167">
    <property type="entry name" value="Purine and uridine phosphorylases"/>
    <property type="match status" value="1"/>
</dbReference>
<comment type="function">
    <text evidence="1">The purine nucleoside phosphorylases catalyze the phosphorolytic breakdown of the N-glycosidic bond in the beta-(deoxy)ribonucleoside molecules, with the formation of the corresponding free purine bases and pentose-1-phosphate. Cleaves guanosine, inosine, 2'-deoxyguanosine and 2'-deoxyinosine.</text>
</comment>
<evidence type="ECO:0000256" key="4">
    <source>
        <dbReference type="ARBA" id="ARBA00022676"/>
    </source>
</evidence>